<evidence type="ECO:0000313" key="1">
    <source>
        <dbReference type="EMBL" id="TQS47001.1"/>
    </source>
</evidence>
<dbReference type="Proteomes" id="UP000317982">
    <property type="component" value="Unassembled WGS sequence"/>
</dbReference>
<dbReference type="AlphaFoldDB" id="A0A545B0A5"/>
<keyword evidence="2" id="KW-1185">Reference proteome</keyword>
<dbReference type="EMBL" id="VIRS01000001">
    <property type="protein sequence ID" value="TQS47001.1"/>
    <property type="molecule type" value="Genomic_DNA"/>
</dbReference>
<accession>A0A545B0A5</accession>
<dbReference type="OrthoDB" id="4545496at2"/>
<proteinExistence type="predicted"/>
<name>A0A545B0A5_9ACTN</name>
<evidence type="ECO:0000313" key="2">
    <source>
        <dbReference type="Proteomes" id="UP000317982"/>
    </source>
</evidence>
<dbReference type="RefSeq" id="WP_142702619.1">
    <property type="nucleotide sequence ID" value="NZ_VIRS01000001.1"/>
</dbReference>
<organism evidence="1 2">
    <name type="scientific">Cryptosporangium phraense</name>
    <dbReference type="NCBI Taxonomy" id="2593070"/>
    <lineage>
        <taxon>Bacteria</taxon>
        <taxon>Bacillati</taxon>
        <taxon>Actinomycetota</taxon>
        <taxon>Actinomycetes</taxon>
        <taxon>Cryptosporangiales</taxon>
        <taxon>Cryptosporangiaceae</taxon>
        <taxon>Cryptosporangium</taxon>
    </lineage>
</organism>
<dbReference type="InParanoid" id="A0A545B0A5"/>
<protein>
    <submittedName>
        <fullName evidence="1">Uncharacterized protein</fullName>
    </submittedName>
</protein>
<reference evidence="1 2" key="1">
    <citation type="submission" date="2019-07" db="EMBL/GenBank/DDBJ databases">
        <title>Cryptosporangium phraense sp. nov., isolated from plant litter.</title>
        <authorList>
            <person name="Suriyachadkun C."/>
        </authorList>
    </citation>
    <scope>NUCLEOTIDE SEQUENCE [LARGE SCALE GENOMIC DNA]</scope>
    <source>
        <strain evidence="1 2">A-T 5661</strain>
    </source>
</reference>
<gene>
    <name evidence="1" type="ORF">FL583_01680</name>
</gene>
<sequence length="150" mass="15948">MRTAVVRINVDPRGELSAPALRAGVERLAAEGHEFVRTEIDPGRPELQFLITGDDPAVMHGTTSAICERAFGVPPARGVVTYLSRGTDDDALGVLAGFGLSGEVTRSLDDDGWDVVEVRLASADLARIPESRVQTALEAALNAEVRLIVS</sequence>
<comment type="caution">
    <text evidence="1">The sequence shown here is derived from an EMBL/GenBank/DDBJ whole genome shotgun (WGS) entry which is preliminary data.</text>
</comment>